<evidence type="ECO:0000313" key="4">
    <source>
        <dbReference type="EMBL" id="KAH9373547.1"/>
    </source>
</evidence>
<feature type="domain" description="Glutamine amidotransferase type-2" evidence="3">
    <location>
        <begin position="53"/>
        <end position="212"/>
    </location>
</feature>
<name>A0A9J6GED3_HAELO</name>
<dbReference type="InterPro" id="IPR029055">
    <property type="entry name" value="Ntn_hydrolases_N"/>
</dbReference>
<dbReference type="SUPFAM" id="SSF56235">
    <property type="entry name" value="N-terminal nucleophile aminohydrolases (Ntn hydrolases)"/>
    <property type="match status" value="1"/>
</dbReference>
<keyword evidence="2" id="KW-0315">Glutamine amidotransferase</keyword>
<dbReference type="VEuPathDB" id="VectorBase:HLOH_050470"/>
<accession>A0A9J6GED3</accession>
<proteinExistence type="predicted"/>
<dbReference type="PANTHER" id="PTHR11907">
    <property type="entry name" value="AMIDOPHOSPHORIBOSYLTRANSFERASE"/>
    <property type="match status" value="1"/>
</dbReference>
<comment type="caution">
    <text evidence="4">The sequence shown here is derived from an EMBL/GenBank/DDBJ whole genome shotgun (WGS) entry which is preliminary data.</text>
</comment>
<dbReference type="Pfam" id="PF13522">
    <property type="entry name" value="GATase_6"/>
    <property type="match status" value="1"/>
</dbReference>
<dbReference type="EMBL" id="JABSTR010000006">
    <property type="protein sequence ID" value="KAH9373547.1"/>
    <property type="molecule type" value="Genomic_DNA"/>
</dbReference>
<keyword evidence="1" id="KW-0808">Transferase</keyword>
<dbReference type="AlphaFoldDB" id="A0A9J6GED3"/>
<evidence type="ECO:0000259" key="3">
    <source>
        <dbReference type="PROSITE" id="PS51278"/>
    </source>
</evidence>
<dbReference type="Gene3D" id="3.60.20.10">
    <property type="entry name" value="Glutamine Phosphoribosylpyrophosphate, subunit 1, domain 1"/>
    <property type="match status" value="1"/>
</dbReference>
<dbReference type="Proteomes" id="UP000821853">
    <property type="component" value="Chromosome 4"/>
</dbReference>
<evidence type="ECO:0000256" key="2">
    <source>
        <dbReference type="ARBA" id="ARBA00022962"/>
    </source>
</evidence>
<dbReference type="PROSITE" id="PS51278">
    <property type="entry name" value="GATASE_TYPE_2"/>
    <property type="match status" value="1"/>
</dbReference>
<protein>
    <recommendedName>
        <fullName evidence="3">Glutamine amidotransferase type-2 domain-containing protein</fullName>
    </recommendedName>
</protein>
<gene>
    <name evidence="4" type="ORF">HPB48_014856</name>
</gene>
<keyword evidence="5" id="KW-1185">Reference proteome</keyword>
<organism evidence="4 5">
    <name type="scientific">Haemaphysalis longicornis</name>
    <name type="common">Bush tick</name>
    <dbReference type="NCBI Taxonomy" id="44386"/>
    <lineage>
        <taxon>Eukaryota</taxon>
        <taxon>Metazoa</taxon>
        <taxon>Ecdysozoa</taxon>
        <taxon>Arthropoda</taxon>
        <taxon>Chelicerata</taxon>
        <taxon>Arachnida</taxon>
        <taxon>Acari</taxon>
        <taxon>Parasitiformes</taxon>
        <taxon>Ixodida</taxon>
        <taxon>Ixodoidea</taxon>
        <taxon>Ixodidae</taxon>
        <taxon>Haemaphysalinae</taxon>
        <taxon>Haemaphysalis</taxon>
    </lineage>
</organism>
<dbReference type="OrthoDB" id="191723at2759"/>
<sequence length="212" mass="23290">MAPRAWRLRWRRPLAQRRDFSADAARGFGHRPLRQPRSLRERPLFRTPWPEKCSSTKSTNFGRHAECSAASPAASGRATWTLAYPIFRGQESAGIVTSQGESLKKFAVHRGMGLVSNVFNEDSMTKLKGNLGVGHTRYSTTGGSEHELAQPFVVHTNHGLLAIAHNGELVNALTLRRKILNKGVGLTTGSDSELIMQILSQPPPTGEEEDGP</sequence>
<evidence type="ECO:0000313" key="5">
    <source>
        <dbReference type="Proteomes" id="UP000821853"/>
    </source>
</evidence>
<evidence type="ECO:0000256" key="1">
    <source>
        <dbReference type="ARBA" id="ARBA00022679"/>
    </source>
</evidence>
<reference evidence="4 5" key="1">
    <citation type="journal article" date="2020" name="Cell">
        <title>Large-Scale Comparative Analyses of Tick Genomes Elucidate Their Genetic Diversity and Vector Capacities.</title>
        <authorList>
            <consortium name="Tick Genome and Microbiome Consortium (TIGMIC)"/>
            <person name="Jia N."/>
            <person name="Wang J."/>
            <person name="Shi W."/>
            <person name="Du L."/>
            <person name="Sun Y."/>
            <person name="Zhan W."/>
            <person name="Jiang J.F."/>
            <person name="Wang Q."/>
            <person name="Zhang B."/>
            <person name="Ji P."/>
            <person name="Bell-Sakyi L."/>
            <person name="Cui X.M."/>
            <person name="Yuan T.T."/>
            <person name="Jiang B.G."/>
            <person name="Yang W.F."/>
            <person name="Lam T.T."/>
            <person name="Chang Q.C."/>
            <person name="Ding S.J."/>
            <person name="Wang X.J."/>
            <person name="Zhu J.G."/>
            <person name="Ruan X.D."/>
            <person name="Zhao L."/>
            <person name="Wei J.T."/>
            <person name="Ye R.Z."/>
            <person name="Que T.C."/>
            <person name="Du C.H."/>
            <person name="Zhou Y.H."/>
            <person name="Cheng J.X."/>
            <person name="Dai P.F."/>
            <person name="Guo W.B."/>
            <person name="Han X.H."/>
            <person name="Huang E.J."/>
            <person name="Li L.F."/>
            <person name="Wei W."/>
            <person name="Gao Y.C."/>
            <person name="Liu J.Z."/>
            <person name="Shao H.Z."/>
            <person name="Wang X."/>
            <person name="Wang C.C."/>
            <person name="Yang T.C."/>
            <person name="Huo Q.B."/>
            <person name="Li W."/>
            <person name="Chen H.Y."/>
            <person name="Chen S.E."/>
            <person name="Zhou L.G."/>
            <person name="Ni X.B."/>
            <person name="Tian J.H."/>
            <person name="Sheng Y."/>
            <person name="Liu T."/>
            <person name="Pan Y.S."/>
            <person name="Xia L.Y."/>
            <person name="Li J."/>
            <person name="Zhao F."/>
            <person name="Cao W.C."/>
        </authorList>
    </citation>
    <scope>NUCLEOTIDE SEQUENCE [LARGE SCALE GENOMIC DNA]</scope>
    <source>
        <strain evidence="4">HaeL-2018</strain>
    </source>
</reference>
<dbReference type="InterPro" id="IPR017932">
    <property type="entry name" value="GATase_2_dom"/>
</dbReference>
<dbReference type="GO" id="GO:0016740">
    <property type="term" value="F:transferase activity"/>
    <property type="evidence" value="ECO:0007669"/>
    <property type="project" value="UniProtKB-KW"/>
</dbReference>